<dbReference type="GO" id="GO:0006281">
    <property type="term" value="P:DNA repair"/>
    <property type="evidence" value="ECO:0007669"/>
    <property type="project" value="UniProtKB-KW"/>
</dbReference>
<keyword evidence="6" id="KW-0411">Iron-sulfur</keyword>
<keyword evidence="5" id="KW-0408">Iron</keyword>
<evidence type="ECO:0000256" key="5">
    <source>
        <dbReference type="ARBA" id="ARBA00023004"/>
    </source>
</evidence>
<dbReference type="InterPro" id="IPR036895">
    <property type="entry name" value="Uracil-DNA_glycosylase-like_sf"/>
</dbReference>
<keyword evidence="10" id="KW-1185">Reference proteome</keyword>
<evidence type="ECO:0000256" key="7">
    <source>
        <dbReference type="ARBA" id="ARBA00023204"/>
    </source>
</evidence>
<evidence type="ECO:0000256" key="1">
    <source>
        <dbReference type="ARBA" id="ARBA00022485"/>
    </source>
</evidence>
<dbReference type="PANTHER" id="PTHR33693">
    <property type="entry name" value="TYPE-5 URACIL-DNA GLYCOSYLASE"/>
    <property type="match status" value="1"/>
</dbReference>
<evidence type="ECO:0000259" key="8">
    <source>
        <dbReference type="SMART" id="SM00986"/>
    </source>
</evidence>
<dbReference type="InterPro" id="IPR051536">
    <property type="entry name" value="UDG_Type-4/5"/>
</dbReference>
<dbReference type="CDD" id="cd10030">
    <property type="entry name" value="UDG-F4_TTUDGA_SPO1dp_like"/>
    <property type="match status" value="1"/>
</dbReference>
<dbReference type="PANTHER" id="PTHR33693:SF9">
    <property type="entry name" value="TYPE-4 URACIL-DNA GLYCOSYLASE"/>
    <property type="match status" value="1"/>
</dbReference>
<gene>
    <name evidence="9" type="ORF">DLM86_25570</name>
</gene>
<dbReference type="OrthoDB" id="5290748at2"/>
<organism evidence="9 10">
    <name type="scientific">Paenibacillus flagellatus</name>
    <dbReference type="NCBI Taxonomy" id="2211139"/>
    <lineage>
        <taxon>Bacteria</taxon>
        <taxon>Bacillati</taxon>
        <taxon>Bacillota</taxon>
        <taxon>Bacilli</taxon>
        <taxon>Bacillales</taxon>
        <taxon>Paenibacillaceae</taxon>
        <taxon>Paenibacillus</taxon>
    </lineage>
</organism>
<accession>A0A2V5JXH5</accession>
<keyword evidence="3" id="KW-0227">DNA damage</keyword>
<dbReference type="GO" id="GO:0051539">
    <property type="term" value="F:4 iron, 4 sulfur cluster binding"/>
    <property type="evidence" value="ECO:0007669"/>
    <property type="project" value="UniProtKB-KW"/>
</dbReference>
<keyword evidence="2" id="KW-0479">Metal-binding</keyword>
<comment type="caution">
    <text evidence="9">The sequence shown here is derived from an EMBL/GenBank/DDBJ whole genome shotgun (WGS) entry which is preliminary data.</text>
</comment>
<dbReference type="GO" id="GO:0097506">
    <property type="term" value="F:deaminated base DNA N-glycosylase activity"/>
    <property type="evidence" value="ECO:0007669"/>
    <property type="project" value="UniProtKB-ARBA"/>
</dbReference>
<dbReference type="Gene3D" id="3.40.470.10">
    <property type="entry name" value="Uracil-DNA glycosylase-like domain"/>
    <property type="match status" value="1"/>
</dbReference>
<dbReference type="AlphaFoldDB" id="A0A2V5JXH5"/>
<dbReference type="EMBL" id="QJVJ01000013">
    <property type="protein sequence ID" value="PYI51391.1"/>
    <property type="molecule type" value="Genomic_DNA"/>
</dbReference>
<keyword evidence="7" id="KW-0234">DNA repair</keyword>
<evidence type="ECO:0000313" key="10">
    <source>
        <dbReference type="Proteomes" id="UP000247476"/>
    </source>
</evidence>
<evidence type="ECO:0000256" key="3">
    <source>
        <dbReference type="ARBA" id="ARBA00022763"/>
    </source>
</evidence>
<dbReference type="InterPro" id="IPR005122">
    <property type="entry name" value="Uracil-DNA_glycosylase-like"/>
</dbReference>
<protein>
    <submittedName>
        <fullName evidence="9">Uracil-DNA glycosylase</fullName>
    </submittedName>
</protein>
<sequence length="212" mass="23719">MRVAFEPIIFPEERPPEHAALCDRCELSGHRNRVVWGEGNPGTSLVVLLDNPGARENREGVPFVCGTRETLQQAAAEAGFRPDELYVTYVVKCRPRKAYDKPAARRACSAHLSFQLMRMRPKLLFCLGNVALQSFLGDPEAEVKTMRGSWIERAGMAVAASYHPLAVRRRPVLYAHFLEDWRRVAARYRAETAAGSLAQAGKADNPPSRQPY</sequence>
<dbReference type="SUPFAM" id="SSF52141">
    <property type="entry name" value="Uracil-DNA glycosylase-like"/>
    <property type="match status" value="1"/>
</dbReference>
<evidence type="ECO:0000256" key="2">
    <source>
        <dbReference type="ARBA" id="ARBA00022723"/>
    </source>
</evidence>
<proteinExistence type="predicted"/>
<dbReference type="SMART" id="SM00986">
    <property type="entry name" value="UDG"/>
    <property type="match status" value="1"/>
</dbReference>
<dbReference type="SMART" id="SM00987">
    <property type="entry name" value="UreE_C"/>
    <property type="match status" value="1"/>
</dbReference>
<feature type="domain" description="Uracil-DNA glycosylase-like" evidence="8">
    <location>
        <begin position="36"/>
        <end position="182"/>
    </location>
</feature>
<keyword evidence="1" id="KW-0004">4Fe-4S</keyword>
<keyword evidence="4" id="KW-0378">Hydrolase</keyword>
<name>A0A2V5JXH5_9BACL</name>
<dbReference type="Proteomes" id="UP000247476">
    <property type="component" value="Unassembled WGS sequence"/>
</dbReference>
<dbReference type="GO" id="GO:0046872">
    <property type="term" value="F:metal ion binding"/>
    <property type="evidence" value="ECO:0007669"/>
    <property type="project" value="UniProtKB-KW"/>
</dbReference>
<evidence type="ECO:0000256" key="4">
    <source>
        <dbReference type="ARBA" id="ARBA00022801"/>
    </source>
</evidence>
<dbReference type="Pfam" id="PF03167">
    <property type="entry name" value="UDG"/>
    <property type="match status" value="1"/>
</dbReference>
<reference evidence="9 10" key="1">
    <citation type="submission" date="2018-05" db="EMBL/GenBank/DDBJ databases">
        <title>Paenibacillus flagellatus sp. nov., isolated from selenium mineral soil.</title>
        <authorList>
            <person name="Dai X."/>
        </authorList>
    </citation>
    <scope>NUCLEOTIDE SEQUENCE [LARGE SCALE GENOMIC DNA]</scope>
    <source>
        <strain evidence="9 10">DXL2</strain>
    </source>
</reference>
<evidence type="ECO:0000256" key="6">
    <source>
        <dbReference type="ARBA" id="ARBA00023014"/>
    </source>
</evidence>
<evidence type="ECO:0000313" key="9">
    <source>
        <dbReference type="EMBL" id="PYI51391.1"/>
    </source>
</evidence>